<evidence type="ECO:0000256" key="6">
    <source>
        <dbReference type="RuleBase" id="RU003427"/>
    </source>
</evidence>
<feature type="domain" description="Malic enzyme NAD-binding" evidence="7">
    <location>
        <begin position="273"/>
        <end position="534"/>
    </location>
</feature>
<evidence type="ECO:0000313" key="9">
    <source>
        <dbReference type="EMBL" id="MBM7128470.1"/>
    </source>
</evidence>
<comment type="cofactor">
    <cofactor evidence="1">
        <name>Mn(2+)</name>
        <dbReference type="ChEBI" id="CHEBI:29035"/>
    </cofactor>
</comment>
<keyword evidence="4" id="KW-0560">Oxidoreductase</keyword>
<evidence type="ECO:0000256" key="1">
    <source>
        <dbReference type="ARBA" id="ARBA00001936"/>
    </source>
</evidence>
<dbReference type="PIRSF" id="PIRSF000106">
    <property type="entry name" value="ME"/>
    <property type="match status" value="1"/>
</dbReference>
<comment type="caution">
    <text evidence="9">The sequence shown here is derived from an EMBL/GenBank/DDBJ whole genome shotgun (WGS) entry which is preliminary data.</text>
</comment>
<dbReference type="InterPro" id="IPR015884">
    <property type="entry name" value="Malic_enzyme_CS"/>
</dbReference>
<evidence type="ECO:0000256" key="5">
    <source>
        <dbReference type="ARBA" id="ARBA00023027"/>
    </source>
</evidence>
<keyword evidence="10" id="KW-1185">Reference proteome</keyword>
<evidence type="ECO:0000313" key="10">
    <source>
        <dbReference type="Proteomes" id="UP001430193"/>
    </source>
</evidence>
<dbReference type="InterPro" id="IPR012301">
    <property type="entry name" value="Malic_N_dom"/>
</dbReference>
<name>A0ABS2KCD1_9GAMM</name>
<dbReference type="RefSeq" id="WP_204630086.1">
    <property type="nucleotide sequence ID" value="NZ_BSOC01000009.1"/>
</dbReference>
<dbReference type="InterPro" id="IPR012302">
    <property type="entry name" value="Malic_NAD-bd"/>
</dbReference>
<dbReference type="InterPro" id="IPR046346">
    <property type="entry name" value="Aminoacid_DH-like_N_sf"/>
</dbReference>
<dbReference type="SMART" id="SM00919">
    <property type="entry name" value="Malic_M"/>
    <property type="match status" value="1"/>
</dbReference>
<dbReference type="SUPFAM" id="SSF53223">
    <property type="entry name" value="Aminoacid dehydrogenase-like, N-terminal domain"/>
    <property type="match status" value="1"/>
</dbReference>
<feature type="domain" description="Malic enzyme N-terminal" evidence="8">
    <location>
        <begin position="83"/>
        <end position="263"/>
    </location>
</feature>
<evidence type="ECO:0000256" key="2">
    <source>
        <dbReference type="ARBA" id="ARBA00008785"/>
    </source>
</evidence>
<accession>A0ABS2KCD1</accession>
<dbReference type="Gene3D" id="3.40.50.10380">
    <property type="entry name" value="Malic enzyme, N-terminal domain"/>
    <property type="match status" value="1"/>
</dbReference>
<dbReference type="Pfam" id="PF03949">
    <property type="entry name" value="Malic_M"/>
    <property type="match status" value="1"/>
</dbReference>
<dbReference type="PANTHER" id="PTHR23406">
    <property type="entry name" value="MALIC ENZYME-RELATED"/>
    <property type="match status" value="1"/>
</dbReference>
<dbReference type="InterPro" id="IPR036291">
    <property type="entry name" value="NAD(P)-bd_dom_sf"/>
</dbReference>
<dbReference type="Pfam" id="PF00390">
    <property type="entry name" value="malic"/>
    <property type="match status" value="1"/>
</dbReference>
<keyword evidence="5" id="KW-0520">NAD</keyword>
<dbReference type="PROSITE" id="PS00331">
    <property type="entry name" value="MALIC_ENZYMES"/>
    <property type="match status" value="1"/>
</dbReference>
<evidence type="ECO:0000259" key="8">
    <source>
        <dbReference type="SMART" id="SM01274"/>
    </source>
</evidence>
<dbReference type="InterPro" id="IPR001891">
    <property type="entry name" value="Malic_OxRdtase"/>
</dbReference>
<dbReference type="EMBL" id="JADIKF010000033">
    <property type="protein sequence ID" value="MBM7128470.1"/>
    <property type="molecule type" value="Genomic_DNA"/>
</dbReference>
<dbReference type="InterPro" id="IPR037062">
    <property type="entry name" value="Malic_N_dom_sf"/>
</dbReference>
<organism evidence="9 10">
    <name type="scientific">Dyella mobilis</name>
    <dbReference type="NCBI Taxonomy" id="1849582"/>
    <lineage>
        <taxon>Bacteria</taxon>
        <taxon>Pseudomonadati</taxon>
        <taxon>Pseudomonadota</taxon>
        <taxon>Gammaproteobacteria</taxon>
        <taxon>Lysobacterales</taxon>
        <taxon>Rhodanobacteraceae</taxon>
        <taxon>Dyella</taxon>
    </lineage>
</organism>
<dbReference type="Proteomes" id="UP001430193">
    <property type="component" value="Unassembled WGS sequence"/>
</dbReference>
<evidence type="ECO:0000256" key="4">
    <source>
        <dbReference type="ARBA" id="ARBA00023002"/>
    </source>
</evidence>
<gene>
    <name evidence="9" type="ORF">ISS99_02955</name>
</gene>
<dbReference type="NCBIfam" id="NF010052">
    <property type="entry name" value="PRK13529.1"/>
    <property type="match status" value="1"/>
</dbReference>
<evidence type="ECO:0000259" key="7">
    <source>
        <dbReference type="SMART" id="SM00919"/>
    </source>
</evidence>
<dbReference type="Gene3D" id="3.40.50.720">
    <property type="entry name" value="NAD(P)-binding Rossmann-like Domain"/>
    <property type="match status" value="1"/>
</dbReference>
<sequence>MTQPVASDWDKPLKTRLTGFDLITKPMLNKGMAFSQHERDIFGLNGLLPPHVATIEEQAERRLRVLRAFSTDFERYAFLRDLQDTNETLFYAVLVRHIEELLPLVYTPTVGEGCQHFSEIWRKPRGLFLSYPNKDRIREILADPRYDNVRVIVVSDGERILGLGDQGAGGMGIPIGKLSLYTGCAGIHPDLTLPILLDVGTNNRERLSNPLYIGWRHERIVGAEYDAFVEEFVSAVIERWPDVLLQWEDFAGSNASRLLAKYRDRLCTFNDDIQGTAAIAAGTLMAAINVTGVKLTEQRIAVLGAGSAGCGISSLLLRAMVDAGLSEEQARGAFYLVDRNGLLVDGMEGITPAQMPFVQSHEAVADWVLDEPGDIGLLEVVRNAKPTVLIGVSGQTGAFTEQVVRAMAQGVAHPVIFPLSNPTSRSEAVPQQIVEWTDGRALIGTGSPFSPVPWQGREIPIDQTNNSYVFPGVGLGVLAAQARRVTDAMFMVAAKAVAAMSPTVQDRHARLLPPVDQLRAVSLAVARAVAVQAQVDGVAERCEAAVLEQRLKSLVWEPKYRPYELDGA</sequence>
<dbReference type="PANTHER" id="PTHR23406:SF34">
    <property type="entry name" value="NAD-DEPENDENT MALIC ENZYME, MITOCHONDRIAL"/>
    <property type="match status" value="1"/>
</dbReference>
<dbReference type="SMART" id="SM01274">
    <property type="entry name" value="malic"/>
    <property type="match status" value="1"/>
</dbReference>
<reference evidence="9" key="1">
    <citation type="submission" date="2020-10" db="EMBL/GenBank/DDBJ databases">
        <title>Phylogeny of dyella-like bacteria.</title>
        <authorList>
            <person name="Fu J."/>
        </authorList>
    </citation>
    <scope>NUCLEOTIDE SEQUENCE</scope>
    <source>
        <strain evidence="9">DHON07</strain>
    </source>
</reference>
<keyword evidence="3 6" id="KW-0479">Metal-binding</keyword>
<dbReference type="PRINTS" id="PR00072">
    <property type="entry name" value="MALOXRDTASE"/>
</dbReference>
<proteinExistence type="inferred from homology"/>
<comment type="similarity">
    <text evidence="2 6">Belongs to the malic enzymes family.</text>
</comment>
<protein>
    <submittedName>
        <fullName evidence="9">NAD-dependent malic enzyme</fullName>
    </submittedName>
</protein>
<dbReference type="SUPFAM" id="SSF51735">
    <property type="entry name" value="NAD(P)-binding Rossmann-fold domains"/>
    <property type="match status" value="1"/>
</dbReference>
<evidence type="ECO:0000256" key="3">
    <source>
        <dbReference type="ARBA" id="ARBA00022723"/>
    </source>
</evidence>